<evidence type="ECO:0008006" key="3">
    <source>
        <dbReference type="Google" id="ProtNLM"/>
    </source>
</evidence>
<sequence>MSKHAIEGCPRCGRLFTCKLNASLKCDCMNVALTPNEMQYIRDISVMEYDGSCLCMHCLEELRQETQGE</sequence>
<gene>
    <name evidence="1" type="ORF">C5O19_06445</name>
</gene>
<dbReference type="Proteomes" id="UP000239590">
    <property type="component" value="Unassembled WGS sequence"/>
</dbReference>
<dbReference type="OrthoDB" id="9800168at2"/>
<name>A0A2S7INQ6_9BACT</name>
<keyword evidence="2" id="KW-1185">Reference proteome</keyword>
<dbReference type="Pfam" id="PF14375">
    <property type="entry name" value="Cys_rich_CWC"/>
    <property type="match status" value="1"/>
</dbReference>
<accession>A0A2S7INQ6</accession>
<dbReference type="InterPro" id="IPR032720">
    <property type="entry name" value="Cys_rich_CWC"/>
</dbReference>
<dbReference type="EMBL" id="PTRA01000001">
    <property type="protein sequence ID" value="PQA59289.1"/>
    <property type="molecule type" value="Genomic_DNA"/>
</dbReference>
<reference evidence="2" key="1">
    <citation type="submission" date="2018-02" db="EMBL/GenBank/DDBJ databases">
        <title>Genome sequencing of Solimonas sp. HR-BB.</title>
        <authorList>
            <person name="Lee Y."/>
            <person name="Jeon C.O."/>
        </authorList>
    </citation>
    <scope>NUCLEOTIDE SEQUENCE [LARGE SCALE GENOMIC DNA]</scope>
    <source>
        <strain evidence="2">HR-U</strain>
    </source>
</reference>
<protein>
    <recommendedName>
        <fullName evidence="3">Cysteine-rich CWC family protein</fullName>
    </recommendedName>
</protein>
<organism evidence="1 2">
    <name type="scientific">Siphonobacter curvatus</name>
    <dbReference type="NCBI Taxonomy" id="2094562"/>
    <lineage>
        <taxon>Bacteria</taxon>
        <taxon>Pseudomonadati</taxon>
        <taxon>Bacteroidota</taxon>
        <taxon>Cytophagia</taxon>
        <taxon>Cytophagales</taxon>
        <taxon>Cytophagaceae</taxon>
        <taxon>Siphonobacter</taxon>
    </lineage>
</organism>
<evidence type="ECO:0000313" key="1">
    <source>
        <dbReference type="EMBL" id="PQA59289.1"/>
    </source>
</evidence>
<proteinExistence type="predicted"/>
<evidence type="ECO:0000313" key="2">
    <source>
        <dbReference type="Proteomes" id="UP000239590"/>
    </source>
</evidence>
<comment type="caution">
    <text evidence="1">The sequence shown here is derived from an EMBL/GenBank/DDBJ whole genome shotgun (WGS) entry which is preliminary data.</text>
</comment>
<dbReference type="AlphaFoldDB" id="A0A2S7INQ6"/>
<dbReference type="RefSeq" id="WP_104710669.1">
    <property type="nucleotide sequence ID" value="NZ_PTRA01000001.1"/>
</dbReference>